<evidence type="ECO:0000256" key="1">
    <source>
        <dbReference type="ARBA" id="ARBA00008857"/>
    </source>
</evidence>
<dbReference type="InterPro" id="IPR038488">
    <property type="entry name" value="Integrase_DNA-bd_sf"/>
</dbReference>
<dbReference type="Pfam" id="PF00589">
    <property type="entry name" value="Phage_integrase"/>
    <property type="match status" value="1"/>
</dbReference>
<dbReference type="PANTHER" id="PTHR30629">
    <property type="entry name" value="PROPHAGE INTEGRASE"/>
    <property type="match status" value="1"/>
</dbReference>
<dbReference type="PANTHER" id="PTHR30629:SF2">
    <property type="entry name" value="PROPHAGE INTEGRASE INTS-RELATED"/>
    <property type="match status" value="1"/>
</dbReference>
<keyword evidence="7" id="KW-1185">Reference proteome</keyword>
<dbReference type="Proteomes" id="UP000242224">
    <property type="component" value="Unassembled WGS sequence"/>
</dbReference>
<feature type="region of interest" description="Disordered" evidence="4">
    <location>
        <begin position="73"/>
        <end position="92"/>
    </location>
</feature>
<evidence type="ECO:0000313" key="6">
    <source>
        <dbReference type="EMBL" id="OOY11954.1"/>
    </source>
</evidence>
<dbReference type="InterPro" id="IPR002104">
    <property type="entry name" value="Integrase_catalytic"/>
</dbReference>
<dbReference type="PROSITE" id="PS51898">
    <property type="entry name" value="TYR_RECOMBINASE"/>
    <property type="match status" value="1"/>
</dbReference>
<dbReference type="InterPro" id="IPR013762">
    <property type="entry name" value="Integrase-like_cat_sf"/>
</dbReference>
<dbReference type="InterPro" id="IPR025166">
    <property type="entry name" value="Integrase_DNA_bind_dom"/>
</dbReference>
<dbReference type="InterPro" id="IPR011010">
    <property type="entry name" value="DNA_brk_join_enz"/>
</dbReference>
<comment type="caution">
    <text evidence="6">The sequence shown here is derived from an EMBL/GenBank/DDBJ whole genome shotgun (WGS) entry which is preliminary data.</text>
</comment>
<keyword evidence="3" id="KW-0233">DNA recombination</keyword>
<dbReference type="EMBL" id="MPZS01000002">
    <property type="protein sequence ID" value="OOY11954.1"/>
    <property type="molecule type" value="Genomic_DNA"/>
</dbReference>
<feature type="domain" description="Tyr recombinase" evidence="5">
    <location>
        <begin position="226"/>
        <end position="421"/>
    </location>
</feature>
<dbReference type="Gene3D" id="1.10.443.10">
    <property type="entry name" value="Intergrase catalytic core"/>
    <property type="match status" value="1"/>
</dbReference>
<keyword evidence="2" id="KW-0229">DNA integration</keyword>
<feature type="compositionally biased region" description="Basic and acidic residues" evidence="4">
    <location>
        <begin position="199"/>
        <end position="216"/>
    </location>
</feature>
<accession>A0ABX3MK99</accession>
<comment type="similarity">
    <text evidence="1">Belongs to the 'phage' integrase family.</text>
</comment>
<evidence type="ECO:0000256" key="2">
    <source>
        <dbReference type="ARBA" id="ARBA00022908"/>
    </source>
</evidence>
<organism evidence="6 7">
    <name type="scientific">Thioclava marina</name>
    <dbReference type="NCBI Taxonomy" id="1915077"/>
    <lineage>
        <taxon>Bacteria</taxon>
        <taxon>Pseudomonadati</taxon>
        <taxon>Pseudomonadota</taxon>
        <taxon>Alphaproteobacteria</taxon>
        <taxon>Rhodobacterales</taxon>
        <taxon>Paracoccaceae</taxon>
        <taxon>Thioclava</taxon>
    </lineage>
</organism>
<evidence type="ECO:0000313" key="7">
    <source>
        <dbReference type="Proteomes" id="UP000242224"/>
    </source>
</evidence>
<proteinExistence type="inferred from homology"/>
<dbReference type="Pfam" id="PF13356">
    <property type="entry name" value="Arm-DNA-bind_3"/>
    <property type="match status" value="1"/>
</dbReference>
<name>A0ABX3MK99_9RHOB</name>
<evidence type="ECO:0000256" key="4">
    <source>
        <dbReference type="SAM" id="MobiDB-lite"/>
    </source>
</evidence>
<evidence type="ECO:0000256" key="3">
    <source>
        <dbReference type="ARBA" id="ARBA00023172"/>
    </source>
</evidence>
<feature type="region of interest" description="Disordered" evidence="4">
    <location>
        <begin position="197"/>
        <end position="221"/>
    </location>
</feature>
<sequence length="460" mass="52650">MTDLFIRKLKPQGIRTSYSDAQQIGLRLRVGANGHLTFAYHGRALNGTKKTVTIGDYPTWSLKAAREEAERIRRELKEGKDPNEEKRRLREEAASEKVTLRDVLDDYEAKMAGQQRIWTRSPKGRCEARLRIDAVFDKLLDRPVSDITVDDFAKGMRTYEPRQNRGKATAHGQTSRARSYLIKPLDWAARRNKFRKAGAGREPKVNTPDIRDTHDFAEDDPTITGKRTRVLSGAELAKVLPYLRYPAPKELKLVDVTTQDLRPVAMRFILLTAARRQEVIDMRWCDVDFEAGKWFKPKVKSKGQERSQVLPLSDEALRILTCLPGYQDRHSNAYVFANEAGGPAGNFQRANDAIKRESGTSDWHRHDLRRTASQIMLELNTPPMIVDTILAHTNALTKTGASNSIDHYAEVTRKIMLHVEDPQKIALDRLAAALDAFERMSEEEIKELERREEIELRRKR</sequence>
<reference evidence="6 7" key="1">
    <citation type="submission" date="2016-11" db="EMBL/GenBank/DDBJ databases">
        <title>A multilocus sequence analysis scheme for characterization of bacteria in the genus Thioclava.</title>
        <authorList>
            <person name="Liu Y."/>
            <person name="Shao Z."/>
        </authorList>
    </citation>
    <scope>NUCLEOTIDE SEQUENCE [LARGE SCALE GENOMIC DNA]</scope>
    <source>
        <strain evidence="6 7">11.10-0-13</strain>
    </source>
</reference>
<dbReference type="Gene3D" id="3.30.160.390">
    <property type="entry name" value="Integrase, DNA-binding domain"/>
    <property type="match status" value="1"/>
</dbReference>
<dbReference type="InterPro" id="IPR050808">
    <property type="entry name" value="Phage_Integrase"/>
</dbReference>
<evidence type="ECO:0000259" key="5">
    <source>
        <dbReference type="PROSITE" id="PS51898"/>
    </source>
</evidence>
<gene>
    <name evidence="6" type="ORF">BMG00_12830</name>
</gene>
<protein>
    <recommendedName>
        <fullName evidence="5">Tyr recombinase domain-containing protein</fullName>
    </recommendedName>
</protein>
<dbReference type="SUPFAM" id="SSF56349">
    <property type="entry name" value="DNA breaking-rejoining enzymes"/>
    <property type="match status" value="1"/>
</dbReference>